<comment type="caution">
    <text evidence="1">The sequence shown here is derived from an EMBL/GenBank/DDBJ whole genome shotgun (WGS) entry which is preliminary data.</text>
</comment>
<dbReference type="Gene3D" id="3.30.420.310">
    <property type="entry name" value="2-keto-3-deoxy-galactonokinase, C-terminal domain"/>
    <property type="match status" value="1"/>
</dbReference>
<keyword evidence="2" id="KW-1185">Reference proteome</keyword>
<sequence>MEKAALTFMKMQKTIEFCKRIDQAVGGGGKWAIDLHTRFDTIQTIYNKQILKQKLRMTKNYLFGCDWGTSSFRLRLMDVSKHTIIGEVVSNDGISTIYNAWKARNEDDEVDRQYFFREQLQKQINRISEKVGLTLDGVPVIISGMASSSIGMEEMRYAELPFSINGSKTQFRHYASHKNFSHHIILISGVKSDYDVMRGEETELIGLLSLLHAQGNKIDKAILIFPGTHSKHLYVAHHQLINFHTYMTGEIFHVMGKYSILQNSVDLSHMTELSGSNLSAFRLGVHESRASNILNSLFSVRVNQLFHKLNKKENAFYLSGLLIGSEMKSLCEQPHEQLILCSGSHLFELYQRAMAELGLLERTMVIPAQLIDQAAMAGQLKIFQQIKNLTL</sequence>
<dbReference type="InterPro" id="IPR042258">
    <property type="entry name" value="DGOK_N"/>
</dbReference>
<reference evidence="2" key="1">
    <citation type="journal article" date="2019" name="Int. J. Syst. Evol. Microbiol.">
        <title>The Global Catalogue of Microorganisms (GCM) 10K type strain sequencing project: providing services to taxonomists for standard genome sequencing and annotation.</title>
        <authorList>
            <consortium name="The Broad Institute Genomics Platform"/>
            <consortium name="The Broad Institute Genome Sequencing Center for Infectious Disease"/>
            <person name="Wu L."/>
            <person name="Ma J."/>
        </authorList>
    </citation>
    <scope>NUCLEOTIDE SEQUENCE [LARGE SCALE GENOMIC DNA]</scope>
    <source>
        <strain evidence="2">JCM 18200</strain>
    </source>
</reference>
<protein>
    <submittedName>
        <fullName evidence="1">2-dehydro-3-deoxygalactonokinase</fullName>
    </submittedName>
</protein>
<accession>A0ABP9AS41</accession>
<dbReference type="Gene3D" id="3.30.420.300">
    <property type="entry name" value="2-keto-3-deoxy-galactonokinase, substrate binding domain"/>
    <property type="match status" value="1"/>
</dbReference>
<proteinExistence type="predicted"/>
<name>A0ABP9AS41_9SPHI</name>
<dbReference type="Pfam" id="PF05035">
    <property type="entry name" value="DGOK"/>
    <property type="match status" value="1"/>
</dbReference>
<dbReference type="Proteomes" id="UP001501411">
    <property type="component" value="Unassembled WGS sequence"/>
</dbReference>
<dbReference type="InterPro" id="IPR042257">
    <property type="entry name" value="DGOK_C"/>
</dbReference>
<evidence type="ECO:0000313" key="1">
    <source>
        <dbReference type="EMBL" id="GAA4785267.1"/>
    </source>
</evidence>
<dbReference type="EMBL" id="BAABIQ010000005">
    <property type="protein sequence ID" value="GAA4785267.1"/>
    <property type="molecule type" value="Genomic_DNA"/>
</dbReference>
<dbReference type="CDD" id="cd24012">
    <property type="entry name" value="ASKHA_NBD_KDGal-kinase"/>
    <property type="match status" value="1"/>
</dbReference>
<dbReference type="InterPro" id="IPR007729">
    <property type="entry name" value="DGOK"/>
</dbReference>
<gene>
    <name evidence="1" type="ORF">GCM10023231_11400</name>
</gene>
<organism evidence="1 2">
    <name type="scientific">Olivibacter ginsenosidimutans</name>
    <dbReference type="NCBI Taxonomy" id="1176537"/>
    <lineage>
        <taxon>Bacteria</taxon>
        <taxon>Pseudomonadati</taxon>
        <taxon>Bacteroidota</taxon>
        <taxon>Sphingobacteriia</taxon>
        <taxon>Sphingobacteriales</taxon>
        <taxon>Sphingobacteriaceae</taxon>
        <taxon>Olivibacter</taxon>
    </lineage>
</organism>
<evidence type="ECO:0000313" key="2">
    <source>
        <dbReference type="Proteomes" id="UP001501411"/>
    </source>
</evidence>